<sequence length="98" mass="10331">MNMSGPHLGGDYQTDNTVTGYDKNHLLAWQTAPAGTEPPGWEWVWDLKAEGSDATAVTLTYDWGKVTDQDLLAKIGFPLVPASALEGSLGNLASAVAG</sequence>
<gene>
    <name evidence="1" type="ORF">GCM10023350_07610</name>
</gene>
<accession>A0ABP8YG80</accession>
<evidence type="ECO:0000313" key="1">
    <source>
        <dbReference type="EMBL" id="GAA4727234.1"/>
    </source>
</evidence>
<dbReference type="SUPFAM" id="SSF55961">
    <property type="entry name" value="Bet v1-like"/>
    <property type="match status" value="1"/>
</dbReference>
<dbReference type="RefSeq" id="WP_345525258.1">
    <property type="nucleotide sequence ID" value="NZ_BAABKN010000005.1"/>
</dbReference>
<protein>
    <recommendedName>
        <fullName evidence="3">Polyketide cyclase</fullName>
    </recommendedName>
</protein>
<dbReference type="InterPro" id="IPR023393">
    <property type="entry name" value="START-like_dom_sf"/>
</dbReference>
<dbReference type="EMBL" id="BAABKN010000005">
    <property type="protein sequence ID" value="GAA4727234.1"/>
    <property type="molecule type" value="Genomic_DNA"/>
</dbReference>
<evidence type="ECO:0008006" key="3">
    <source>
        <dbReference type="Google" id="ProtNLM"/>
    </source>
</evidence>
<comment type="caution">
    <text evidence="1">The sequence shown here is derived from an EMBL/GenBank/DDBJ whole genome shotgun (WGS) entry which is preliminary data.</text>
</comment>
<keyword evidence="2" id="KW-1185">Reference proteome</keyword>
<name>A0ABP8YG80_9ACTN</name>
<reference evidence="2" key="1">
    <citation type="journal article" date="2019" name="Int. J. Syst. Evol. Microbiol.">
        <title>The Global Catalogue of Microorganisms (GCM) 10K type strain sequencing project: providing services to taxonomists for standard genome sequencing and annotation.</title>
        <authorList>
            <consortium name="The Broad Institute Genomics Platform"/>
            <consortium name="The Broad Institute Genome Sequencing Center for Infectious Disease"/>
            <person name="Wu L."/>
            <person name="Ma J."/>
        </authorList>
    </citation>
    <scope>NUCLEOTIDE SEQUENCE [LARGE SCALE GENOMIC DNA]</scope>
    <source>
        <strain evidence="2">JCM 18532</strain>
    </source>
</reference>
<proteinExistence type="predicted"/>
<dbReference type="Gene3D" id="3.30.530.20">
    <property type="match status" value="1"/>
</dbReference>
<organism evidence="1 2">
    <name type="scientific">Nocardioides endophyticus</name>
    <dbReference type="NCBI Taxonomy" id="1353775"/>
    <lineage>
        <taxon>Bacteria</taxon>
        <taxon>Bacillati</taxon>
        <taxon>Actinomycetota</taxon>
        <taxon>Actinomycetes</taxon>
        <taxon>Propionibacteriales</taxon>
        <taxon>Nocardioidaceae</taxon>
        <taxon>Nocardioides</taxon>
    </lineage>
</organism>
<evidence type="ECO:0000313" key="2">
    <source>
        <dbReference type="Proteomes" id="UP001499882"/>
    </source>
</evidence>
<dbReference type="Proteomes" id="UP001499882">
    <property type="component" value="Unassembled WGS sequence"/>
</dbReference>